<evidence type="ECO:0000256" key="1">
    <source>
        <dbReference type="ARBA" id="ARBA00006484"/>
    </source>
</evidence>
<organism evidence="3 4">
    <name type="scientific">Candidatus Entotheonella gemina</name>
    <dbReference type="NCBI Taxonomy" id="1429439"/>
    <lineage>
        <taxon>Bacteria</taxon>
        <taxon>Pseudomonadati</taxon>
        <taxon>Nitrospinota/Tectimicrobiota group</taxon>
        <taxon>Candidatus Tectimicrobiota</taxon>
        <taxon>Candidatus Entotheonellia</taxon>
        <taxon>Candidatus Entotheonellales</taxon>
        <taxon>Candidatus Entotheonellaceae</taxon>
        <taxon>Candidatus Entotheonella</taxon>
    </lineage>
</organism>
<dbReference type="InterPro" id="IPR036291">
    <property type="entry name" value="NAD(P)-bd_dom_sf"/>
</dbReference>
<dbReference type="Proteomes" id="UP000019140">
    <property type="component" value="Unassembled WGS sequence"/>
</dbReference>
<feature type="compositionally biased region" description="Basic and acidic residues" evidence="2">
    <location>
        <begin position="196"/>
        <end position="214"/>
    </location>
</feature>
<dbReference type="PRINTS" id="PR00080">
    <property type="entry name" value="SDRFAMILY"/>
</dbReference>
<dbReference type="PANTHER" id="PTHR42760:SF40">
    <property type="entry name" value="3-OXOACYL-[ACYL-CARRIER-PROTEIN] REDUCTASE, CHLOROPLASTIC"/>
    <property type="match status" value="1"/>
</dbReference>
<evidence type="ECO:0008006" key="5">
    <source>
        <dbReference type="Google" id="ProtNLM"/>
    </source>
</evidence>
<dbReference type="InterPro" id="IPR002347">
    <property type="entry name" value="SDR_fam"/>
</dbReference>
<dbReference type="AlphaFoldDB" id="W4LGU0"/>
<comment type="similarity">
    <text evidence="1">Belongs to the short-chain dehydrogenases/reductases (SDR) family.</text>
</comment>
<dbReference type="SUPFAM" id="SSF51735">
    <property type="entry name" value="NAD(P)-binding Rossmann-fold domains"/>
    <property type="match status" value="1"/>
</dbReference>
<keyword evidence="4" id="KW-1185">Reference proteome</keyword>
<dbReference type="CDD" id="cd05233">
    <property type="entry name" value="SDR_c"/>
    <property type="match status" value="1"/>
</dbReference>
<dbReference type="EMBL" id="AZHX01002087">
    <property type="protein sequence ID" value="ETW97217.1"/>
    <property type="molecule type" value="Genomic_DNA"/>
</dbReference>
<sequence length="249" mass="26896">MGRLDDRVVILTGAAKHIGQAYARRLAEEGARLAICDIADCGETEAVVKEAGAEVLPMQVDVSDETQTKQMARQVIERYGRIDGLVNNAALFNGLHLTKMEDVEMDEWDRTYAVNVKGTFLCCRAVVPYMKQANGGKIVNIGSGIFLGGLTGWPHYVSSKAAVMGLSRTLAKELGAYHITVNTLAPGGTDSGAQFHRAEDAPIDPPRHRPLDRPAVPEDLTGTLVYLLSSDSDFMTGQMVVINGGIAFY</sequence>
<dbReference type="Pfam" id="PF13561">
    <property type="entry name" value="adh_short_C2"/>
    <property type="match status" value="1"/>
</dbReference>
<reference evidence="3 4" key="1">
    <citation type="journal article" date="2014" name="Nature">
        <title>An environmental bacterial taxon with a large and distinct metabolic repertoire.</title>
        <authorList>
            <person name="Wilson M.C."/>
            <person name="Mori T."/>
            <person name="Ruckert C."/>
            <person name="Uria A.R."/>
            <person name="Helf M.J."/>
            <person name="Takada K."/>
            <person name="Gernert C."/>
            <person name="Steffens U.A."/>
            <person name="Heycke N."/>
            <person name="Schmitt S."/>
            <person name="Rinke C."/>
            <person name="Helfrich E.J."/>
            <person name="Brachmann A.O."/>
            <person name="Gurgui C."/>
            <person name="Wakimoto T."/>
            <person name="Kracht M."/>
            <person name="Crusemann M."/>
            <person name="Hentschel U."/>
            <person name="Abe I."/>
            <person name="Matsunaga S."/>
            <person name="Kalinowski J."/>
            <person name="Takeyama H."/>
            <person name="Piel J."/>
        </authorList>
    </citation>
    <scope>NUCLEOTIDE SEQUENCE [LARGE SCALE GENOMIC DNA]</scope>
    <source>
        <strain evidence="4">TSY2</strain>
    </source>
</reference>
<comment type="caution">
    <text evidence="3">The sequence shown here is derived from an EMBL/GenBank/DDBJ whole genome shotgun (WGS) entry which is preliminary data.</text>
</comment>
<dbReference type="GO" id="GO:0016616">
    <property type="term" value="F:oxidoreductase activity, acting on the CH-OH group of donors, NAD or NADP as acceptor"/>
    <property type="evidence" value="ECO:0007669"/>
    <property type="project" value="TreeGrafter"/>
</dbReference>
<protein>
    <recommendedName>
        <fullName evidence="5">Dehydrogenase</fullName>
    </recommendedName>
</protein>
<dbReference type="Gene3D" id="3.40.50.720">
    <property type="entry name" value="NAD(P)-binding Rossmann-like Domain"/>
    <property type="match status" value="1"/>
</dbReference>
<evidence type="ECO:0000313" key="4">
    <source>
        <dbReference type="Proteomes" id="UP000019140"/>
    </source>
</evidence>
<gene>
    <name evidence="3" type="ORF">ETSY2_45020</name>
</gene>
<feature type="region of interest" description="Disordered" evidence="2">
    <location>
        <begin position="190"/>
        <end position="214"/>
    </location>
</feature>
<dbReference type="FunFam" id="3.40.50.720:FF:000084">
    <property type="entry name" value="Short-chain dehydrogenase reductase"/>
    <property type="match status" value="1"/>
</dbReference>
<evidence type="ECO:0000256" key="2">
    <source>
        <dbReference type="SAM" id="MobiDB-lite"/>
    </source>
</evidence>
<dbReference type="PRINTS" id="PR00081">
    <property type="entry name" value="GDHRDH"/>
</dbReference>
<dbReference type="PANTHER" id="PTHR42760">
    <property type="entry name" value="SHORT-CHAIN DEHYDROGENASES/REDUCTASES FAMILY MEMBER"/>
    <property type="match status" value="1"/>
</dbReference>
<dbReference type="HOGENOM" id="CLU_010194_1_3_7"/>
<proteinExistence type="inferred from homology"/>
<dbReference type="InterPro" id="IPR020904">
    <property type="entry name" value="Sc_DH/Rdtase_CS"/>
</dbReference>
<evidence type="ECO:0000313" key="3">
    <source>
        <dbReference type="EMBL" id="ETW97217.1"/>
    </source>
</evidence>
<name>W4LGU0_9BACT</name>
<dbReference type="GO" id="GO:0030497">
    <property type="term" value="P:fatty acid elongation"/>
    <property type="evidence" value="ECO:0007669"/>
    <property type="project" value="TreeGrafter"/>
</dbReference>
<dbReference type="PROSITE" id="PS00061">
    <property type="entry name" value="ADH_SHORT"/>
    <property type="match status" value="1"/>
</dbReference>
<accession>W4LGU0</accession>